<dbReference type="SFLD" id="SFLDS00029">
    <property type="entry name" value="Radical_SAM"/>
    <property type="match status" value="1"/>
</dbReference>
<dbReference type="InterPro" id="IPR003739">
    <property type="entry name" value="Lys_aminomutase/Glu_NH3_mut"/>
</dbReference>
<feature type="domain" description="Radical SAM core" evidence="16">
    <location>
        <begin position="111"/>
        <end position="326"/>
    </location>
</feature>
<proteinExistence type="inferred from homology"/>
<dbReference type="NCBIfam" id="TIGR00238">
    <property type="entry name" value="KamA family radical SAM protein"/>
    <property type="match status" value="1"/>
</dbReference>
<evidence type="ECO:0000256" key="10">
    <source>
        <dbReference type="ARBA" id="ARBA00023004"/>
    </source>
</evidence>
<accession>A0A2U3B8M2</accession>
<gene>
    <name evidence="17" type="primary">epmB</name>
    <name evidence="17" type="ORF">DI392_12585</name>
</gene>
<sequence>MSHIITRKPVSVEQNWLNDLASAISDPEKLLNQLDIPPEQWPQPIEEQRFAARKLFAQRVPQPFIDRMEKGNIHDPLLCQVLPVNEELEFHPGYSADPLEEQDNEQPGLLHKYRNRALLILKGGCAINCRYCFRRHFPYSDNKGSKTVWQHSLNYIEQHTELNEVILSGGDPLMAKDHELQWLIEQLEQIEHIKRLRIHTRLPVVIPSRVTQKLCDLLQTTRLKVVLITHINHANEIDTSLTDALQQLKRAGVTLLNQSVLLKGVNDNVEAQIALNETLFDTGVQPYYLHVLDKVQGAAHFYVSDEEAKAIMREVMTRVSGYMVPKLTREEAGKPSKTPLDLGLE</sequence>
<comment type="catalytic activity">
    <reaction evidence="1">
        <text>L-lysine = D-beta-lysine</text>
        <dbReference type="Rhea" id="RHEA:44148"/>
        <dbReference type="ChEBI" id="CHEBI:32551"/>
        <dbReference type="ChEBI" id="CHEBI:84138"/>
    </reaction>
</comment>
<evidence type="ECO:0000256" key="9">
    <source>
        <dbReference type="ARBA" id="ARBA00022898"/>
    </source>
</evidence>
<evidence type="ECO:0000256" key="14">
    <source>
        <dbReference type="PIRSR" id="PIRSR004911-1"/>
    </source>
</evidence>
<dbReference type="GO" id="GO:0016853">
    <property type="term" value="F:isomerase activity"/>
    <property type="evidence" value="ECO:0007669"/>
    <property type="project" value="UniProtKB-KW"/>
</dbReference>
<evidence type="ECO:0000256" key="8">
    <source>
        <dbReference type="ARBA" id="ARBA00022723"/>
    </source>
</evidence>
<reference evidence="17 18" key="1">
    <citation type="submission" date="2018-05" db="EMBL/GenBank/DDBJ databases">
        <title>Vibrio limimaris sp. nov., isolated from marine sediment.</title>
        <authorList>
            <person name="Li C.-M."/>
        </authorList>
    </citation>
    <scope>NUCLEOTIDE SEQUENCE [LARGE SCALE GENOMIC DNA]</scope>
    <source>
        <strain evidence="17 18">E4404</strain>
    </source>
</reference>
<evidence type="ECO:0000256" key="12">
    <source>
        <dbReference type="ARBA" id="ARBA00023235"/>
    </source>
</evidence>
<evidence type="ECO:0000256" key="1">
    <source>
        <dbReference type="ARBA" id="ARBA00001352"/>
    </source>
</evidence>
<dbReference type="InterPro" id="IPR058240">
    <property type="entry name" value="rSAM_sf"/>
</dbReference>
<dbReference type="InterPro" id="IPR007197">
    <property type="entry name" value="rSAM"/>
</dbReference>
<dbReference type="EMBL" id="QFWT01000006">
    <property type="protein sequence ID" value="PWI33133.1"/>
    <property type="molecule type" value="Genomic_DNA"/>
</dbReference>
<organism evidence="17 18">
    <name type="scientific">Vibrio albus</name>
    <dbReference type="NCBI Taxonomy" id="2200953"/>
    <lineage>
        <taxon>Bacteria</taxon>
        <taxon>Pseudomonadati</taxon>
        <taxon>Pseudomonadota</taxon>
        <taxon>Gammaproteobacteria</taxon>
        <taxon>Vibrionales</taxon>
        <taxon>Vibrionaceae</taxon>
        <taxon>Vibrio</taxon>
    </lineage>
</organism>
<evidence type="ECO:0000259" key="16">
    <source>
        <dbReference type="PROSITE" id="PS51918"/>
    </source>
</evidence>
<feature type="binding site" evidence="14">
    <location>
        <position position="132"/>
    </location>
    <ligand>
        <name>[4Fe-4S] cluster</name>
        <dbReference type="ChEBI" id="CHEBI:49883"/>
        <note>4Fe-4S-S-AdoMet</note>
    </ligand>
</feature>
<keyword evidence="12" id="KW-0413">Isomerase</keyword>
<evidence type="ECO:0000256" key="15">
    <source>
        <dbReference type="PIRSR" id="PIRSR603739-50"/>
    </source>
</evidence>
<dbReference type="PIRSF" id="PIRSF004911">
    <property type="entry name" value="DUF160"/>
    <property type="match status" value="1"/>
</dbReference>
<dbReference type="GO" id="GO:0051539">
    <property type="term" value="F:4 iron, 4 sulfur cluster binding"/>
    <property type="evidence" value="ECO:0007669"/>
    <property type="project" value="UniProtKB-KW"/>
</dbReference>
<evidence type="ECO:0000256" key="11">
    <source>
        <dbReference type="ARBA" id="ARBA00023014"/>
    </source>
</evidence>
<dbReference type="SFLD" id="SFLDG01070">
    <property type="entry name" value="PLP-dependent"/>
    <property type="match status" value="1"/>
</dbReference>
<name>A0A2U3B8M2_9VIBR</name>
<dbReference type="Proteomes" id="UP000245362">
    <property type="component" value="Unassembled WGS sequence"/>
</dbReference>
<dbReference type="RefSeq" id="WP_109320249.1">
    <property type="nucleotide sequence ID" value="NZ_QFWT01000006.1"/>
</dbReference>
<keyword evidence="10" id="KW-0408">Iron</keyword>
<comment type="cofactor">
    <cofactor evidence="3">
        <name>[4Fe-4S] cluster</name>
        <dbReference type="ChEBI" id="CHEBI:49883"/>
    </cofactor>
</comment>
<evidence type="ECO:0000313" key="18">
    <source>
        <dbReference type="Proteomes" id="UP000245362"/>
    </source>
</evidence>
<dbReference type="NCBIfam" id="TIGR03821">
    <property type="entry name" value="EFP_modif_epmB"/>
    <property type="match status" value="1"/>
</dbReference>
<comment type="caution">
    <text evidence="17">The sequence shown here is derived from an EMBL/GenBank/DDBJ whole genome shotgun (WGS) entry which is preliminary data.</text>
</comment>
<keyword evidence="6 14" id="KW-0004">4Fe-4S</keyword>
<keyword evidence="9 15" id="KW-0663">Pyridoxal phosphate</keyword>
<evidence type="ECO:0000256" key="4">
    <source>
        <dbReference type="ARBA" id="ARBA00008703"/>
    </source>
</evidence>
<evidence type="ECO:0000256" key="7">
    <source>
        <dbReference type="ARBA" id="ARBA00022691"/>
    </source>
</evidence>
<dbReference type="OrthoDB" id="9770937at2"/>
<dbReference type="SUPFAM" id="SSF102114">
    <property type="entry name" value="Radical SAM enzymes"/>
    <property type="match status" value="1"/>
</dbReference>
<evidence type="ECO:0000256" key="13">
    <source>
        <dbReference type="ARBA" id="ARBA00030756"/>
    </source>
</evidence>
<comment type="similarity">
    <text evidence="4">Belongs to the radical SAM superfamily. KamA family.</text>
</comment>
<keyword evidence="18" id="KW-1185">Reference proteome</keyword>
<feature type="binding site" evidence="14">
    <location>
        <position position="125"/>
    </location>
    <ligand>
        <name>[4Fe-4S] cluster</name>
        <dbReference type="ChEBI" id="CHEBI:49883"/>
        <note>4Fe-4S-S-AdoMet</note>
    </ligand>
</feature>
<dbReference type="Pfam" id="PF04055">
    <property type="entry name" value="Radical_SAM"/>
    <property type="match status" value="1"/>
</dbReference>
<feature type="modified residue" description="N6-(pyridoxal phosphate)lysine" evidence="15">
    <location>
        <position position="337"/>
    </location>
</feature>
<dbReference type="GO" id="GO:0046872">
    <property type="term" value="F:metal ion binding"/>
    <property type="evidence" value="ECO:0007669"/>
    <property type="project" value="UniProtKB-KW"/>
</dbReference>
<evidence type="ECO:0000256" key="6">
    <source>
        <dbReference type="ARBA" id="ARBA00022485"/>
    </source>
</evidence>
<dbReference type="PANTHER" id="PTHR30538">
    <property type="entry name" value="LYSINE 2,3-AMINOMUTASE-RELATED"/>
    <property type="match status" value="1"/>
</dbReference>
<keyword evidence="7" id="KW-0949">S-adenosyl-L-methionine</keyword>
<evidence type="ECO:0000256" key="5">
    <source>
        <dbReference type="ARBA" id="ARBA00022363"/>
    </source>
</evidence>
<dbReference type="InterPro" id="IPR022462">
    <property type="entry name" value="EpmB"/>
</dbReference>
<evidence type="ECO:0000313" key="17">
    <source>
        <dbReference type="EMBL" id="PWI33133.1"/>
    </source>
</evidence>
<keyword evidence="11 14" id="KW-0411">Iron-sulfur</keyword>
<feature type="binding site" evidence="14">
    <location>
        <position position="129"/>
    </location>
    <ligand>
        <name>[4Fe-4S] cluster</name>
        <dbReference type="ChEBI" id="CHEBI:49883"/>
        <note>4Fe-4S-S-AdoMet</note>
    </ligand>
</feature>
<dbReference type="PANTHER" id="PTHR30538:SF1">
    <property type="entry name" value="L-LYSINE 2,3-AMINOMUTASE"/>
    <property type="match status" value="1"/>
</dbReference>
<dbReference type="PROSITE" id="PS51918">
    <property type="entry name" value="RADICAL_SAM"/>
    <property type="match status" value="1"/>
</dbReference>
<dbReference type="CDD" id="cd01335">
    <property type="entry name" value="Radical_SAM"/>
    <property type="match status" value="1"/>
</dbReference>
<comment type="cofactor">
    <cofactor evidence="2 15">
        <name>pyridoxal 5'-phosphate</name>
        <dbReference type="ChEBI" id="CHEBI:597326"/>
    </cofactor>
</comment>
<dbReference type="Gene3D" id="3.20.20.70">
    <property type="entry name" value="Aldolase class I"/>
    <property type="match status" value="1"/>
</dbReference>
<dbReference type="SFLD" id="SFLDF00314">
    <property type="entry name" value="L-lysine_2_3-aminomutase_(yjeK"/>
    <property type="match status" value="1"/>
</dbReference>
<dbReference type="InterPro" id="IPR013785">
    <property type="entry name" value="Aldolase_TIM"/>
</dbReference>
<protein>
    <recommendedName>
        <fullName evidence="5">L-lysine 2,3-aminomutase</fullName>
    </recommendedName>
    <alternativeName>
        <fullName evidence="13">EF-P post-translational modification enzyme B</fullName>
    </alternativeName>
</protein>
<evidence type="ECO:0000256" key="3">
    <source>
        <dbReference type="ARBA" id="ARBA00001966"/>
    </source>
</evidence>
<evidence type="ECO:0000256" key="2">
    <source>
        <dbReference type="ARBA" id="ARBA00001933"/>
    </source>
</evidence>
<dbReference type="AlphaFoldDB" id="A0A2U3B8M2"/>
<keyword evidence="8 14" id="KW-0479">Metal-binding</keyword>